<dbReference type="SUPFAM" id="SSF52283">
    <property type="entry name" value="Formate/glycerate dehydrogenase catalytic domain-like"/>
    <property type="match status" value="1"/>
</dbReference>
<dbReference type="EMBL" id="VTPX01000004">
    <property type="protein sequence ID" value="KAA0018636.1"/>
    <property type="molecule type" value="Genomic_DNA"/>
</dbReference>
<organism evidence="6 7">
    <name type="scientific">Salinicola corii</name>
    <dbReference type="NCBI Taxonomy" id="2606937"/>
    <lineage>
        <taxon>Bacteria</taxon>
        <taxon>Pseudomonadati</taxon>
        <taxon>Pseudomonadota</taxon>
        <taxon>Gammaproteobacteria</taxon>
        <taxon>Oceanospirillales</taxon>
        <taxon>Halomonadaceae</taxon>
        <taxon>Salinicola</taxon>
    </lineage>
</organism>
<dbReference type="Pfam" id="PF02826">
    <property type="entry name" value="2-Hacid_dh_C"/>
    <property type="match status" value="1"/>
</dbReference>
<dbReference type="SMART" id="SM00997">
    <property type="entry name" value="AdoHcyase_NAD"/>
    <property type="match status" value="1"/>
</dbReference>
<dbReference type="SUPFAM" id="SSF51735">
    <property type="entry name" value="NAD(P)-binding Rossmann-fold domains"/>
    <property type="match status" value="1"/>
</dbReference>
<keyword evidence="7" id="KW-1185">Reference proteome</keyword>
<comment type="similarity">
    <text evidence="1 4">Belongs to the D-isomer specific 2-hydroxyacid dehydrogenase family.</text>
</comment>
<evidence type="ECO:0000259" key="5">
    <source>
        <dbReference type="SMART" id="SM00997"/>
    </source>
</evidence>
<reference evidence="6 7" key="1">
    <citation type="submission" date="2019-08" db="EMBL/GenBank/DDBJ databases">
        <title>Bioinformatics analysis of the strain L3 and L5.</title>
        <authorList>
            <person name="Li X."/>
        </authorList>
    </citation>
    <scope>NUCLEOTIDE SEQUENCE [LARGE SCALE GENOMIC DNA]</scope>
    <source>
        <strain evidence="6 7">L3</strain>
    </source>
</reference>
<dbReference type="PANTHER" id="PTHR43026">
    <property type="entry name" value="2-HYDROXYACID DEHYDROGENASE HOMOLOG 1-RELATED"/>
    <property type="match status" value="1"/>
</dbReference>
<gene>
    <name evidence="6" type="ORF">F0A16_09000</name>
</gene>
<dbReference type="Proteomes" id="UP000466024">
    <property type="component" value="Unassembled WGS sequence"/>
</dbReference>
<dbReference type="InterPro" id="IPR015878">
    <property type="entry name" value="Ado_hCys_hydrolase_NAD-bd"/>
</dbReference>
<sequence>MRVTVFSAQPYDRRFFDECVESRFADAGLEWMYQEASLSTATVALAEGSEAVCVFVNDCLDAKVVEALAAQGTRAIVLRCAGFNNVDLETAYRLGLFVARVPAYSPEAVAEHALAMIMTLNRKTHRAFNRVREGNFALDGLLGVTLHGKTAGVIGTGRIGLCMARILKGLGCEVIGYDPYPAEAFQAYGEMVPLEALLARADIVSLHCPLTEQTHHLIDSESLASMKPGAMLVNTSRGALIDTPAVVAALKSRQLGALAIDVYEQESELFFRDHSAEIIDDDVFARLASFPNVLITGHQGFFTVEALQEIAQVTCANLIAFAENIECPNRL</sequence>
<dbReference type="PROSITE" id="PS00065">
    <property type="entry name" value="D_2_HYDROXYACID_DH_1"/>
    <property type="match status" value="1"/>
</dbReference>
<dbReference type="PANTHER" id="PTHR43026:SF1">
    <property type="entry name" value="2-HYDROXYACID DEHYDROGENASE HOMOLOG 1-RELATED"/>
    <property type="match status" value="1"/>
</dbReference>
<proteinExistence type="inferred from homology"/>
<dbReference type="InterPro" id="IPR058205">
    <property type="entry name" value="D-LDH-like"/>
</dbReference>
<evidence type="ECO:0000256" key="1">
    <source>
        <dbReference type="ARBA" id="ARBA00005854"/>
    </source>
</evidence>
<dbReference type="RefSeq" id="WP_149435061.1">
    <property type="nucleotide sequence ID" value="NZ_VTPX01000004.1"/>
</dbReference>
<dbReference type="PROSITE" id="PS00670">
    <property type="entry name" value="D_2_HYDROXYACID_DH_2"/>
    <property type="match status" value="1"/>
</dbReference>
<accession>A0A640WER6</accession>
<evidence type="ECO:0000313" key="7">
    <source>
        <dbReference type="Proteomes" id="UP000466024"/>
    </source>
</evidence>
<evidence type="ECO:0000256" key="4">
    <source>
        <dbReference type="RuleBase" id="RU003719"/>
    </source>
</evidence>
<evidence type="ECO:0000313" key="6">
    <source>
        <dbReference type="EMBL" id="KAA0018636.1"/>
    </source>
</evidence>
<protein>
    <submittedName>
        <fullName evidence="6">2-hydroxyacid dehydrogenase</fullName>
    </submittedName>
</protein>
<comment type="caution">
    <text evidence="6">The sequence shown here is derived from an EMBL/GenBank/DDBJ whole genome shotgun (WGS) entry which is preliminary data.</text>
</comment>
<dbReference type="CDD" id="cd12183">
    <property type="entry name" value="LDH_like_2"/>
    <property type="match status" value="1"/>
</dbReference>
<dbReference type="Gene3D" id="3.40.50.720">
    <property type="entry name" value="NAD(P)-binding Rossmann-like Domain"/>
    <property type="match status" value="2"/>
</dbReference>
<name>A0A640WER6_9GAMM</name>
<dbReference type="InterPro" id="IPR006139">
    <property type="entry name" value="D-isomer_2_OHA_DH_cat_dom"/>
</dbReference>
<dbReference type="InterPro" id="IPR036291">
    <property type="entry name" value="NAD(P)-bd_dom_sf"/>
</dbReference>
<dbReference type="InterPro" id="IPR029753">
    <property type="entry name" value="D-isomer_DH_CS"/>
</dbReference>
<dbReference type="InterPro" id="IPR006140">
    <property type="entry name" value="D-isomer_DH_NAD-bd"/>
</dbReference>
<evidence type="ECO:0000256" key="3">
    <source>
        <dbReference type="ARBA" id="ARBA00023027"/>
    </source>
</evidence>
<feature type="domain" description="S-adenosyl-L-homocysteine hydrolase NAD binding" evidence="5">
    <location>
        <begin position="129"/>
        <end position="295"/>
    </location>
</feature>
<dbReference type="PROSITE" id="PS00671">
    <property type="entry name" value="D_2_HYDROXYACID_DH_3"/>
    <property type="match status" value="1"/>
</dbReference>
<keyword evidence="2 4" id="KW-0560">Oxidoreductase</keyword>
<evidence type="ECO:0000256" key="2">
    <source>
        <dbReference type="ARBA" id="ARBA00023002"/>
    </source>
</evidence>
<dbReference type="Pfam" id="PF00389">
    <property type="entry name" value="2-Hacid_dh"/>
    <property type="match status" value="1"/>
</dbReference>
<dbReference type="InterPro" id="IPR029752">
    <property type="entry name" value="D-isomer_DH_CS1"/>
</dbReference>
<dbReference type="GO" id="GO:0008720">
    <property type="term" value="F:D-lactate dehydrogenase (NAD+) activity"/>
    <property type="evidence" value="ECO:0007669"/>
    <property type="project" value="TreeGrafter"/>
</dbReference>
<dbReference type="GO" id="GO:0051287">
    <property type="term" value="F:NAD binding"/>
    <property type="evidence" value="ECO:0007669"/>
    <property type="project" value="InterPro"/>
</dbReference>
<keyword evidence="3" id="KW-0520">NAD</keyword>
<dbReference type="AlphaFoldDB" id="A0A640WER6"/>